<evidence type="ECO:0000259" key="10">
    <source>
        <dbReference type="Pfam" id="PF16875"/>
    </source>
</evidence>
<dbReference type="PIRSF" id="PIRSF005536">
    <property type="entry name" value="Agal"/>
    <property type="match status" value="1"/>
</dbReference>
<organism evidence="11 12">
    <name type="scientific">Enterococcus durans</name>
    <dbReference type="NCBI Taxonomy" id="53345"/>
    <lineage>
        <taxon>Bacteria</taxon>
        <taxon>Bacillati</taxon>
        <taxon>Bacillota</taxon>
        <taxon>Bacilli</taxon>
        <taxon>Lactobacillales</taxon>
        <taxon>Enterococcaceae</taxon>
        <taxon>Enterococcus</taxon>
    </lineage>
</organism>
<dbReference type="InterPro" id="IPR013785">
    <property type="entry name" value="Aldolase_TIM"/>
</dbReference>
<dbReference type="STRING" id="53345.LIU_09235"/>
<dbReference type="InterPro" id="IPR017853">
    <property type="entry name" value="GH"/>
</dbReference>
<evidence type="ECO:0000256" key="4">
    <source>
        <dbReference type="ARBA" id="ARBA00022801"/>
    </source>
</evidence>
<dbReference type="CDD" id="cd14791">
    <property type="entry name" value="GH36"/>
    <property type="match status" value="1"/>
</dbReference>
<evidence type="ECO:0000313" key="12">
    <source>
        <dbReference type="Proteomes" id="UP000252797"/>
    </source>
</evidence>
<comment type="caution">
    <text evidence="11">The sequence shown here is derived from an EMBL/GenBank/DDBJ whole genome shotgun (WGS) entry which is preliminary data.</text>
</comment>
<feature type="region of interest" description="Disordered" evidence="8">
    <location>
        <begin position="59"/>
        <end position="86"/>
    </location>
</feature>
<dbReference type="EMBL" id="LEPB01000004">
    <property type="protein sequence ID" value="RCA10831.1"/>
    <property type="molecule type" value="Genomic_DNA"/>
</dbReference>
<dbReference type="GO" id="GO:0004557">
    <property type="term" value="F:alpha-galactosidase activity"/>
    <property type="evidence" value="ECO:0007669"/>
    <property type="project" value="UniProtKB-UniRule"/>
</dbReference>
<dbReference type="InterPro" id="IPR031704">
    <property type="entry name" value="Glyco_hydro_36_N"/>
</dbReference>
<dbReference type="InterPro" id="IPR050985">
    <property type="entry name" value="Alpha-glycosidase_related"/>
</dbReference>
<dbReference type="Pfam" id="PF02065">
    <property type="entry name" value="Melibiase"/>
    <property type="match status" value="1"/>
</dbReference>
<dbReference type="PRINTS" id="PR00743">
    <property type="entry name" value="GLHYDRLASE36"/>
</dbReference>
<accession>A0A367CDX2</accession>
<dbReference type="InterPro" id="IPR038417">
    <property type="entry name" value="Alpga-gal_N_sf"/>
</dbReference>
<evidence type="ECO:0000256" key="8">
    <source>
        <dbReference type="SAM" id="MobiDB-lite"/>
    </source>
</evidence>
<proteinExistence type="inferred from homology"/>
<evidence type="ECO:0000259" key="9">
    <source>
        <dbReference type="Pfam" id="PF16874"/>
    </source>
</evidence>
<dbReference type="PANTHER" id="PTHR43053">
    <property type="entry name" value="GLYCOSIDASE FAMILY 31"/>
    <property type="match status" value="1"/>
</dbReference>
<feature type="domain" description="Glycosyl hydrolase family 36 N-terminal" evidence="10">
    <location>
        <begin position="41"/>
        <end position="298"/>
    </location>
</feature>
<gene>
    <name evidence="11" type="ORF">EA71_01584</name>
</gene>
<dbReference type="GO" id="GO:0016052">
    <property type="term" value="P:carbohydrate catabolic process"/>
    <property type="evidence" value="ECO:0007669"/>
    <property type="project" value="InterPro"/>
</dbReference>
<name>A0A367CDX2_9ENTE</name>
<dbReference type="Proteomes" id="UP000252797">
    <property type="component" value="Unassembled WGS sequence"/>
</dbReference>
<feature type="active site" description="Proton donor" evidence="7">
    <location>
        <position position="561"/>
    </location>
</feature>
<evidence type="ECO:0000256" key="3">
    <source>
        <dbReference type="ARBA" id="ARBA00012755"/>
    </source>
</evidence>
<dbReference type="AlphaFoldDB" id="A0A367CDX2"/>
<dbReference type="RefSeq" id="WP_113845730.1">
    <property type="nucleotide sequence ID" value="NZ_LEPB01000004.1"/>
</dbReference>
<dbReference type="Pfam" id="PF16874">
    <property type="entry name" value="Glyco_hydro_36C"/>
    <property type="match status" value="1"/>
</dbReference>
<dbReference type="Gene3D" id="3.20.20.70">
    <property type="entry name" value="Aldolase class I"/>
    <property type="match status" value="1"/>
</dbReference>
<evidence type="ECO:0000313" key="11">
    <source>
        <dbReference type="EMBL" id="RCA10831.1"/>
    </source>
</evidence>
<evidence type="ECO:0000256" key="5">
    <source>
        <dbReference type="ARBA" id="ARBA00023295"/>
    </source>
</evidence>
<dbReference type="PROSITE" id="PS00512">
    <property type="entry name" value="ALPHA_GALACTOSIDASE"/>
    <property type="match status" value="1"/>
</dbReference>
<evidence type="ECO:0000256" key="6">
    <source>
        <dbReference type="PIRNR" id="PIRNR005536"/>
    </source>
</evidence>
<dbReference type="SUPFAM" id="SSF51445">
    <property type="entry name" value="(Trans)glycosidases"/>
    <property type="match status" value="1"/>
</dbReference>
<sequence length="752" mass="86107">METVKDIELAELVTYDEKDQIFHLANDTISYIIQIEESDVLAHVYFGKRIKGYRHHKNYPRRDRGFSGNTPLNDDRSFSKDTLPQEYSSHGGMDYRLPALMIRRENGSNLLDLRYHDYQISEGKPALSGLPHAYVLQAKEAETLVITLKDRELGVYVDLMYTIYRNRSVVTRCVNIRNQTTETIVIEKAASFQIDLTHSGRFDEVIALPGAHVKERQISRQPILAGIKSFESRRGSSSHQMNSFIALTNKHTTEFAGEAIGIHLVYSGNHSFEIEKDQINQTRVIGGINPYNFHWLLAANQSFQTPEILLSYSDQGLNQMSQVTHQLLQERVARGKHQYQQRPILVNNWEATYFDFTSKKLEAIIDEAKELGLEMFVLDDGWFGKRDADNSSLGDWYEYRGKLANGLKGLADYTHQAGLQFGIWVEPEMISLDSKLYRHHPDYLMSEPDRTPAVSRSQYVLDFTREEVRAAIETQLRKLLDTVDIDYVKWDMNRSLSDAYSASLGKENQGEVLHRYVLGLYELMERLTTDYPEILWEGCSGGGGRFDAGLLHYMPQSWTSDNTDAVERINIQYGTSLGYPISAMTAHVSAVPNHQTGRVTSLKTRGDVAMGGVFGYELDLTHLSEEEKNEVKEQVAFYKEIRQTVQYGDFYRLHDPFEQATASWIFVAKDQEEAVLFLSRKLANAQPDFHEIRLAGLAEEDFYRDQETGQIYSGSELMTAGLYYPDFYGDFQTSLIHFIKVEEGENANERNN</sequence>
<dbReference type="Gene3D" id="2.70.98.60">
    <property type="entry name" value="alpha-galactosidase from lactobacil brevis"/>
    <property type="match status" value="1"/>
</dbReference>
<dbReference type="EC" id="3.2.1.22" evidence="3 6"/>
<dbReference type="Gene3D" id="2.60.40.1180">
    <property type="entry name" value="Golgi alpha-mannosidase II"/>
    <property type="match status" value="1"/>
</dbReference>
<dbReference type="InterPro" id="IPR002252">
    <property type="entry name" value="Glyco_hydro_36"/>
</dbReference>
<dbReference type="InterPro" id="IPR013780">
    <property type="entry name" value="Glyco_hydro_b"/>
</dbReference>
<dbReference type="InterPro" id="IPR000111">
    <property type="entry name" value="Glyco_hydro_27/36_CS"/>
</dbReference>
<dbReference type="FunFam" id="3.20.20.70:FF:000118">
    <property type="entry name" value="Alpha-galactosidase"/>
    <property type="match status" value="1"/>
</dbReference>
<feature type="domain" description="Glycosyl hydrolase family 36 C-terminal" evidence="9">
    <location>
        <begin position="662"/>
        <end position="738"/>
    </location>
</feature>
<reference evidence="11 12" key="1">
    <citation type="submission" date="2015-06" db="EMBL/GenBank/DDBJ databases">
        <title>The Genome Sequence of Enterococcus durans 4EA1.</title>
        <authorList>
            <consortium name="The Broad Institute Genomics Platform"/>
            <consortium name="The Broad Institute Genome Sequencing Center for Infectious Disease"/>
            <person name="Earl A.M."/>
            <person name="Van Tyne D."/>
            <person name="Lebreton F."/>
            <person name="Saavedra J.T."/>
            <person name="Gilmore M.S."/>
            <person name="Manson Mcguire A."/>
            <person name="Clock S."/>
            <person name="Crupain M."/>
            <person name="Rangan U."/>
            <person name="Young S."/>
            <person name="Abouelleil A."/>
            <person name="Cao P."/>
            <person name="Chapman S.B."/>
            <person name="Griggs A."/>
            <person name="Priest M."/>
            <person name="Shea T."/>
            <person name="Wortman J."/>
            <person name="Nusbaum C."/>
            <person name="Birren B."/>
        </authorList>
    </citation>
    <scope>NUCLEOTIDE SEQUENCE [LARGE SCALE GENOMIC DNA]</scope>
    <source>
        <strain evidence="11 12">4EA1</strain>
    </source>
</reference>
<protein>
    <recommendedName>
        <fullName evidence="3 6">Alpha-galactosidase</fullName>
        <ecNumber evidence="3 6">3.2.1.22</ecNumber>
    </recommendedName>
</protein>
<dbReference type="InterPro" id="IPR031705">
    <property type="entry name" value="Glyco_hydro_36_C"/>
</dbReference>
<evidence type="ECO:0000256" key="2">
    <source>
        <dbReference type="ARBA" id="ARBA00006202"/>
    </source>
</evidence>
<comment type="catalytic activity">
    <reaction evidence="1 6">
        <text>Hydrolysis of terminal, non-reducing alpha-D-galactose residues in alpha-D-galactosides, including galactose oligosaccharides, galactomannans and galactolipids.</text>
        <dbReference type="EC" id="3.2.1.22"/>
    </reaction>
</comment>
<evidence type="ECO:0000256" key="1">
    <source>
        <dbReference type="ARBA" id="ARBA00001255"/>
    </source>
</evidence>
<comment type="similarity">
    <text evidence="2">Belongs to the glycosyl hydrolase 36 family.</text>
</comment>
<evidence type="ECO:0000256" key="7">
    <source>
        <dbReference type="PIRSR" id="PIRSR005536-1"/>
    </source>
</evidence>
<dbReference type="PANTHER" id="PTHR43053:SF3">
    <property type="entry name" value="ALPHA-GALACTOSIDASE C-RELATED"/>
    <property type="match status" value="1"/>
</dbReference>
<feature type="active site" description="Nucleophile" evidence="7">
    <location>
        <position position="491"/>
    </location>
</feature>
<keyword evidence="5 6" id="KW-0326">Glycosidase</keyword>
<keyword evidence="4 6" id="KW-0378">Hydrolase</keyword>
<dbReference type="Pfam" id="PF16875">
    <property type="entry name" value="Glyco_hydro_36N"/>
    <property type="match status" value="1"/>
</dbReference>